<feature type="compositionally biased region" description="Basic and acidic residues" evidence="1">
    <location>
        <begin position="40"/>
        <end position="59"/>
    </location>
</feature>
<feature type="chain" id="PRO_5027916536" description="BOV57" evidence="2">
    <location>
        <begin position="23"/>
        <end position="532"/>
    </location>
</feature>
<name>A0A7D3QU90_9APIC</name>
<evidence type="ECO:0000256" key="1">
    <source>
        <dbReference type="SAM" id="MobiDB-lite"/>
    </source>
</evidence>
<feature type="compositionally biased region" description="Polar residues" evidence="1">
    <location>
        <begin position="176"/>
        <end position="186"/>
    </location>
</feature>
<feature type="region of interest" description="Disordered" evidence="1">
    <location>
        <begin position="167"/>
        <end position="186"/>
    </location>
</feature>
<reference evidence="3" key="1">
    <citation type="submission" date="2019-09" db="EMBL/GenBank/DDBJ databases">
        <authorList>
            <person name="Shu X."/>
        </authorList>
    </citation>
    <scope>NUCLEOTIDE SEQUENCE</scope>
    <source>
        <strain evidence="3">Wuhan</strain>
    </source>
</reference>
<dbReference type="AlphaFoldDB" id="A0A7D3QU90"/>
<dbReference type="EMBL" id="MN509812">
    <property type="protein sequence ID" value="QKF54450.1"/>
    <property type="molecule type" value="Genomic_DNA"/>
</dbReference>
<evidence type="ECO:0008006" key="4">
    <source>
        <dbReference type="Google" id="ProtNLM"/>
    </source>
</evidence>
<accession>A0A7D3QU90</accession>
<feature type="region of interest" description="Disordered" evidence="1">
    <location>
        <begin position="40"/>
        <end position="63"/>
    </location>
</feature>
<evidence type="ECO:0000313" key="3">
    <source>
        <dbReference type="EMBL" id="QKF54450.1"/>
    </source>
</evidence>
<organism evidence="3">
    <name type="scientific">Babesia orientalis</name>
    <dbReference type="NCBI Taxonomy" id="273649"/>
    <lineage>
        <taxon>Eukaryota</taxon>
        <taxon>Sar</taxon>
        <taxon>Alveolata</taxon>
        <taxon>Apicomplexa</taxon>
        <taxon>Aconoidasida</taxon>
        <taxon>Piroplasmida</taxon>
        <taxon>Babesiidae</taxon>
        <taxon>Babesia</taxon>
    </lineage>
</organism>
<keyword evidence="2" id="KW-0732">Signal</keyword>
<sequence length="532" mass="59086">MLLLKLPIAMLALLKHITSVGAFDIQEWAKSDVDTSDIHRIDKHHGSNDTKEVVTHSEKVEDETTEAQEMEAALKALEDETNLVSKSADNTIYPANDNASHEEGNSETKEGVKDKIEQPKIEIPKPEVHEVAVPKEDYEPIIHITPAHEVVDGFVPATESNVTALIPKTPADDHNTTSGNEDSIINDTTPVARNMRLNTIAKIDETIEKLDKKLGSFLEAVSASTHDLSYYQSLLETAYDTFCKEINGDLTSLGSNKPHDDGDVTPVNVMISAEMSSAIRRSFDTKVEVLELAASEVATQKSKEVGARTIHDALTAGLILVRSTIASPGLTIHSTSNEMKNMTAIVADMAKSLLADIIKWTLKEDVLKKKLFDKIVERDDFIKKLPNDSRVEAFTRHIRKLAGEFHMAQNEKAGAIQKQNGFKEYMDEMREDINTIQRLIDTYFATVHNGHAKAIIEEATNELNKDGKAESELRLRLSEEKVHHEALLKSEGSQEPLKCPPNYIPLHPSMPVGEHNPCIHVEGRHLIRYGPS</sequence>
<feature type="signal peptide" evidence="2">
    <location>
        <begin position="1"/>
        <end position="22"/>
    </location>
</feature>
<protein>
    <recommendedName>
        <fullName evidence="4">BOV57</fullName>
    </recommendedName>
</protein>
<evidence type="ECO:0000256" key="2">
    <source>
        <dbReference type="SAM" id="SignalP"/>
    </source>
</evidence>
<feature type="region of interest" description="Disordered" evidence="1">
    <location>
        <begin position="88"/>
        <end position="114"/>
    </location>
</feature>
<feature type="compositionally biased region" description="Basic and acidic residues" evidence="1">
    <location>
        <begin position="99"/>
        <end position="114"/>
    </location>
</feature>
<proteinExistence type="predicted"/>